<protein>
    <submittedName>
        <fullName evidence="6">LysR family transcriptional regulator</fullName>
    </submittedName>
</protein>
<keyword evidence="7" id="KW-1185">Reference proteome</keyword>
<evidence type="ECO:0000256" key="2">
    <source>
        <dbReference type="ARBA" id="ARBA00023015"/>
    </source>
</evidence>
<gene>
    <name evidence="6" type="ORF">F5544_36905</name>
</gene>
<evidence type="ECO:0000313" key="6">
    <source>
        <dbReference type="EMBL" id="QIS15209.1"/>
    </source>
</evidence>
<dbReference type="CDD" id="cd05466">
    <property type="entry name" value="PBP2_LTTR_substrate"/>
    <property type="match status" value="1"/>
</dbReference>
<name>A0A6G9YPI3_9NOCA</name>
<dbReference type="FunFam" id="1.10.10.10:FF:000001">
    <property type="entry name" value="LysR family transcriptional regulator"/>
    <property type="match status" value="1"/>
</dbReference>
<dbReference type="GO" id="GO:0000976">
    <property type="term" value="F:transcription cis-regulatory region binding"/>
    <property type="evidence" value="ECO:0007669"/>
    <property type="project" value="TreeGrafter"/>
</dbReference>
<comment type="similarity">
    <text evidence="1">Belongs to the LysR transcriptional regulatory family.</text>
</comment>
<accession>A0A6G9YPI3</accession>
<dbReference type="EMBL" id="CP046172">
    <property type="protein sequence ID" value="QIS15209.1"/>
    <property type="molecule type" value="Genomic_DNA"/>
</dbReference>
<dbReference type="PANTHER" id="PTHR30126">
    <property type="entry name" value="HTH-TYPE TRANSCRIPTIONAL REGULATOR"/>
    <property type="match status" value="1"/>
</dbReference>
<dbReference type="InterPro" id="IPR005119">
    <property type="entry name" value="LysR_subst-bd"/>
</dbReference>
<keyword evidence="4" id="KW-0804">Transcription</keyword>
<proteinExistence type="inferred from homology"/>
<dbReference type="PANTHER" id="PTHR30126:SF40">
    <property type="entry name" value="HTH-TYPE TRANSCRIPTIONAL REGULATOR GLTR"/>
    <property type="match status" value="1"/>
</dbReference>
<reference evidence="6 7" key="1">
    <citation type="journal article" date="2019" name="ACS Chem. Biol.">
        <title>Identification and Mobilization of a Cryptic Antibiotic Biosynthesis Gene Locus from a Human-Pathogenic Nocardia Isolate.</title>
        <authorList>
            <person name="Herisse M."/>
            <person name="Ishida K."/>
            <person name="Porter J.L."/>
            <person name="Howden B."/>
            <person name="Hertweck C."/>
            <person name="Stinear T.P."/>
            <person name="Pidot S.J."/>
        </authorList>
    </citation>
    <scope>NUCLEOTIDE SEQUENCE [LARGE SCALE GENOMIC DNA]</scope>
    <source>
        <strain evidence="6 7">AUSMDU00012717</strain>
    </source>
</reference>
<dbReference type="Pfam" id="PF00126">
    <property type="entry name" value="HTH_1"/>
    <property type="match status" value="1"/>
</dbReference>
<feature type="domain" description="HTH lysR-type" evidence="5">
    <location>
        <begin position="1"/>
        <end position="58"/>
    </location>
</feature>
<evidence type="ECO:0000256" key="4">
    <source>
        <dbReference type="ARBA" id="ARBA00023163"/>
    </source>
</evidence>
<dbReference type="Proteomes" id="UP000503540">
    <property type="component" value="Chromosome"/>
</dbReference>
<dbReference type="Pfam" id="PF03466">
    <property type="entry name" value="LysR_substrate"/>
    <property type="match status" value="1"/>
</dbReference>
<dbReference type="Gene3D" id="3.40.190.290">
    <property type="match status" value="1"/>
</dbReference>
<evidence type="ECO:0000259" key="5">
    <source>
        <dbReference type="PROSITE" id="PS50931"/>
    </source>
</evidence>
<keyword evidence="3" id="KW-0238">DNA-binding</keyword>
<evidence type="ECO:0000256" key="1">
    <source>
        <dbReference type="ARBA" id="ARBA00009437"/>
    </source>
</evidence>
<dbReference type="InterPro" id="IPR000847">
    <property type="entry name" value="LysR_HTH_N"/>
</dbReference>
<dbReference type="GO" id="GO:0003700">
    <property type="term" value="F:DNA-binding transcription factor activity"/>
    <property type="evidence" value="ECO:0007669"/>
    <property type="project" value="InterPro"/>
</dbReference>
<dbReference type="InterPro" id="IPR036388">
    <property type="entry name" value="WH-like_DNA-bd_sf"/>
</dbReference>
<dbReference type="AlphaFoldDB" id="A0A6G9YPI3"/>
<sequence>MTFEEIEAFICIAEAGGFTEASRRLHRSQPAISRRIHELERGLDTKLFERVGRRMRLTDSGRALLPYAEAALAALRDGEQAVRDRAGTLPLTLRLAIVGTLADSHIGDALREFTSRTADVTIDLRTATSREVSALVRGGTADLGLRYHPDTDPKLESIPLGAERLYLVVPADHPITADRLPDLRPLRDATWLGFPAERGGTGSFRGLLEGQLAAAGITDPSITTVDSLTAQKRLIEAGLGVALMPLANIREELRIGSLRVIDVPALKAEIPVVAVRRAGGHPGRAATEFLAILTAGAPNPH</sequence>
<dbReference type="SUPFAM" id="SSF53850">
    <property type="entry name" value="Periplasmic binding protein-like II"/>
    <property type="match status" value="1"/>
</dbReference>
<dbReference type="KEGG" id="nah:F5544_36905"/>
<dbReference type="PROSITE" id="PS50931">
    <property type="entry name" value="HTH_LYSR"/>
    <property type="match status" value="1"/>
</dbReference>
<organism evidence="6 7">
    <name type="scientific">Nocardia arthritidis</name>
    <dbReference type="NCBI Taxonomy" id="228602"/>
    <lineage>
        <taxon>Bacteria</taxon>
        <taxon>Bacillati</taxon>
        <taxon>Actinomycetota</taxon>
        <taxon>Actinomycetes</taxon>
        <taxon>Mycobacteriales</taxon>
        <taxon>Nocardiaceae</taxon>
        <taxon>Nocardia</taxon>
    </lineage>
</organism>
<evidence type="ECO:0000313" key="7">
    <source>
        <dbReference type="Proteomes" id="UP000503540"/>
    </source>
</evidence>
<dbReference type="InterPro" id="IPR036390">
    <property type="entry name" value="WH_DNA-bd_sf"/>
</dbReference>
<dbReference type="RefSeq" id="WP_167477496.1">
    <property type="nucleotide sequence ID" value="NZ_CP046172.1"/>
</dbReference>
<dbReference type="PRINTS" id="PR00039">
    <property type="entry name" value="HTHLYSR"/>
</dbReference>
<dbReference type="SUPFAM" id="SSF46785">
    <property type="entry name" value="Winged helix' DNA-binding domain"/>
    <property type="match status" value="1"/>
</dbReference>
<keyword evidence="2" id="KW-0805">Transcription regulation</keyword>
<dbReference type="Gene3D" id="1.10.10.10">
    <property type="entry name" value="Winged helix-like DNA-binding domain superfamily/Winged helix DNA-binding domain"/>
    <property type="match status" value="1"/>
</dbReference>
<evidence type="ECO:0000256" key="3">
    <source>
        <dbReference type="ARBA" id="ARBA00023125"/>
    </source>
</evidence>